<keyword evidence="3 4" id="KW-0326">Glycosidase</keyword>
<dbReference type="InterPro" id="IPR052066">
    <property type="entry name" value="Glycosphingolipid_Hydrolases"/>
</dbReference>
<feature type="chain" id="PRO_5045576154" evidence="5">
    <location>
        <begin position="23"/>
        <end position="463"/>
    </location>
</feature>
<dbReference type="PANTHER" id="PTHR31308">
    <property type="match status" value="1"/>
</dbReference>
<dbReference type="InterPro" id="IPR041036">
    <property type="entry name" value="GH5_C"/>
</dbReference>
<evidence type="ECO:0000256" key="5">
    <source>
        <dbReference type="SAM" id="SignalP"/>
    </source>
</evidence>
<keyword evidence="5" id="KW-0732">Signal</keyword>
<evidence type="ECO:0000259" key="6">
    <source>
        <dbReference type="Pfam" id="PF00150"/>
    </source>
</evidence>
<dbReference type="InterPro" id="IPR013780">
    <property type="entry name" value="Glyco_hydro_b"/>
</dbReference>
<evidence type="ECO:0000259" key="7">
    <source>
        <dbReference type="Pfam" id="PF18564"/>
    </source>
</evidence>
<keyword evidence="2 4" id="KW-0378">Hydrolase</keyword>
<protein>
    <submittedName>
        <fullName evidence="8">Cellulase family glycosylhydrolase</fullName>
    </submittedName>
</protein>
<evidence type="ECO:0000313" key="8">
    <source>
        <dbReference type="EMBL" id="MFD1938942.1"/>
    </source>
</evidence>
<evidence type="ECO:0000256" key="2">
    <source>
        <dbReference type="ARBA" id="ARBA00022801"/>
    </source>
</evidence>
<sequence length="463" mass="51498">MRRSLALVTLAALLTAPLPAEASRTPGKITADGRTYLTDDDGRVIRLRGFNAGKYPTDRVTEDDVRAMAGKGLTFLRLIVQWQYIEPRKDVYDQEYLGYVDRVLGWADRYGLHVMIDMHQDVYGPRFGGHNGIPEWATRDDGLPFERNPGDWFQDYFQPAVMAAFEHLYEDADLRAEQVEMWQTLVRKVSWHRSLLGYDLFNEPFGRFLEGEDLVTASARIERTQLADMYRRLIAGIRVHDRKSWIFVEPTVLVGEGVPTQLPRFDDPKVGYAPHMYSTGVEAGGDWDPSSGFIERYEAAIGLYPAANQMPVIVGEWGPPNSRLPGNRRLVSGSVAAMNRFSTGWAMFYWCRSDSGGYCQLDGGGRTAPGAEPALGAYARRVAGLPVAESYDAAARTLTLTYTTRRGVHAPTEIAVPREFFPRGVRVKVSGVRSAVTSQRDGLLKVAVGARPGTAVTVTVSPR</sequence>
<dbReference type="Pfam" id="PF00150">
    <property type="entry name" value="Cellulase"/>
    <property type="match status" value="1"/>
</dbReference>
<reference evidence="9" key="1">
    <citation type="journal article" date="2019" name="Int. J. Syst. Evol. Microbiol.">
        <title>The Global Catalogue of Microorganisms (GCM) 10K type strain sequencing project: providing services to taxonomists for standard genome sequencing and annotation.</title>
        <authorList>
            <consortium name="The Broad Institute Genomics Platform"/>
            <consortium name="The Broad Institute Genome Sequencing Center for Infectious Disease"/>
            <person name="Wu L."/>
            <person name="Ma J."/>
        </authorList>
    </citation>
    <scope>NUCLEOTIDE SEQUENCE [LARGE SCALE GENOMIC DNA]</scope>
    <source>
        <strain evidence="9">ICMP 6774ER</strain>
    </source>
</reference>
<keyword evidence="9" id="KW-1185">Reference proteome</keyword>
<evidence type="ECO:0000256" key="1">
    <source>
        <dbReference type="ARBA" id="ARBA00005641"/>
    </source>
</evidence>
<evidence type="ECO:0000313" key="9">
    <source>
        <dbReference type="Proteomes" id="UP001597368"/>
    </source>
</evidence>
<feature type="domain" description="Glycoside hydrolase family 5 C-terminal" evidence="7">
    <location>
        <begin position="377"/>
        <end position="460"/>
    </location>
</feature>
<dbReference type="SUPFAM" id="SSF51445">
    <property type="entry name" value="(Trans)glycosidases"/>
    <property type="match status" value="1"/>
</dbReference>
<dbReference type="InterPro" id="IPR017853">
    <property type="entry name" value="GH"/>
</dbReference>
<comment type="similarity">
    <text evidence="1 4">Belongs to the glycosyl hydrolase 5 (cellulase A) family.</text>
</comment>
<name>A0ABW4TA97_9ACTN</name>
<gene>
    <name evidence="8" type="ORF">ACFSKW_46530</name>
</gene>
<feature type="domain" description="Glycoside hydrolase family 5" evidence="6">
    <location>
        <begin position="39"/>
        <end position="351"/>
    </location>
</feature>
<dbReference type="RefSeq" id="WP_379581033.1">
    <property type="nucleotide sequence ID" value="NZ_JBHUFV010000079.1"/>
</dbReference>
<feature type="signal peptide" evidence="5">
    <location>
        <begin position="1"/>
        <end position="22"/>
    </location>
</feature>
<comment type="caution">
    <text evidence="8">The sequence shown here is derived from an EMBL/GenBank/DDBJ whole genome shotgun (WGS) entry which is preliminary data.</text>
</comment>
<proteinExistence type="inferred from homology"/>
<organism evidence="8 9">
    <name type="scientific">Nonomuraea mangrovi</name>
    <dbReference type="NCBI Taxonomy" id="2316207"/>
    <lineage>
        <taxon>Bacteria</taxon>
        <taxon>Bacillati</taxon>
        <taxon>Actinomycetota</taxon>
        <taxon>Actinomycetes</taxon>
        <taxon>Streptosporangiales</taxon>
        <taxon>Streptosporangiaceae</taxon>
        <taxon>Nonomuraea</taxon>
    </lineage>
</organism>
<accession>A0ABW4TA97</accession>
<evidence type="ECO:0000256" key="3">
    <source>
        <dbReference type="ARBA" id="ARBA00023295"/>
    </source>
</evidence>
<dbReference type="Gene3D" id="3.20.20.80">
    <property type="entry name" value="Glycosidases"/>
    <property type="match status" value="1"/>
</dbReference>
<dbReference type="Pfam" id="PF18564">
    <property type="entry name" value="Glyco_hydro_5_C"/>
    <property type="match status" value="1"/>
</dbReference>
<dbReference type="Proteomes" id="UP001597368">
    <property type="component" value="Unassembled WGS sequence"/>
</dbReference>
<dbReference type="Gene3D" id="2.60.40.1180">
    <property type="entry name" value="Golgi alpha-mannosidase II"/>
    <property type="match status" value="1"/>
</dbReference>
<dbReference type="EMBL" id="JBHUFV010000079">
    <property type="protein sequence ID" value="MFD1938942.1"/>
    <property type="molecule type" value="Genomic_DNA"/>
</dbReference>
<dbReference type="InterPro" id="IPR001547">
    <property type="entry name" value="Glyco_hydro_5"/>
</dbReference>
<evidence type="ECO:0000256" key="4">
    <source>
        <dbReference type="RuleBase" id="RU361153"/>
    </source>
</evidence>
<dbReference type="PANTHER" id="PTHR31308:SF3">
    <property type="entry name" value="ENDOGLYCOCERAMIDASE"/>
    <property type="match status" value="1"/>
</dbReference>